<dbReference type="InterPro" id="IPR026645">
    <property type="entry name" value="Dermatopontin"/>
</dbReference>
<dbReference type="EMBL" id="JAWDGP010006794">
    <property type="protein sequence ID" value="KAK3735385.1"/>
    <property type="molecule type" value="Genomic_DNA"/>
</dbReference>
<dbReference type="GO" id="GO:0005615">
    <property type="term" value="C:extracellular space"/>
    <property type="evidence" value="ECO:0007669"/>
    <property type="project" value="TreeGrafter"/>
</dbReference>
<organism evidence="6 7">
    <name type="scientific">Elysia crispata</name>
    <name type="common">lettuce slug</name>
    <dbReference type="NCBI Taxonomy" id="231223"/>
    <lineage>
        <taxon>Eukaryota</taxon>
        <taxon>Metazoa</taxon>
        <taxon>Spiralia</taxon>
        <taxon>Lophotrochozoa</taxon>
        <taxon>Mollusca</taxon>
        <taxon>Gastropoda</taxon>
        <taxon>Heterobranchia</taxon>
        <taxon>Euthyneura</taxon>
        <taxon>Panpulmonata</taxon>
        <taxon>Sacoglossa</taxon>
        <taxon>Placobranchoidea</taxon>
        <taxon>Plakobranchidae</taxon>
        <taxon>Elysia</taxon>
    </lineage>
</organism>
<keyword evidence="7" id="KW-1185">Reference proteome</keyword>
<dbReference type="PANTHER" id="PTHR15040">
    <property type="entry name" value="DERMATOPONTIN-RELATED"/>
    <property type="match status" value="1"/>
</dbReference>
<dbReference type="AlphaFoldDB" id="A0AAE0Y758"/>
<comment type="similarity">
    <text evidence="2">Belongs to the dermatopontin family.</text>
</comment>
<evidence type="ECO:0008006" key="8">
    <source>
        <dbReference type="Google" id="ProtNLM"/>
    </source>
</evidence>
<dbReference type="PANTHER" id="PTHR15040:SF1">
    <property type="entry name" value="DERMATOPONTIN-LIKE ISOFORM X1"/>
    <property type="match status" value="1"/>
</dbReference>
<evidence type="ECO:0000256" key="5">
    <source>
        <dbReference type="SAM" id="SignalP"/>
    </source>
</evidence>
<evidence type="ECO:0000313" key="7">
    <source>
        <dbReference type="Proteomes" id="UP001283361"/>
    </source>
</evidence>
<comment type="caution">
    <text evidence="6">The sequence shown here is derived from an EMBL/GenBank/DDBJ whole genome shotgun (WGS) entry which is preliminary data.</text>
</comment>
<gene>
    <name evidence="6" type="ORF">RRG08_028995</name>
</gene>
<keyword evidence="4" id="KW-1015">Disulfide bond</keyword>
<dbReference type="GO" id="GO:0031012">
    <property type="term" value="C:extracellular matrix"/>
    <property type="evidence" value="ECO:0007669"/>
    <property type="project" value="TreeGrafter"/>
</dbReference>
<feature type="chain" id="PRO_5042100084" description="Dermatopontin" evidence="5">
    <location>
        <begin position="19"/>
        <end position="177"/>
    </location>
</feature>
<reference evidence="6" key="1">
    <citation type="journal article" date="2023" name="G3 (Bethesda)">
        <title>A reference genome for the long-term kleptoplast-retaining sea slug Elysia crispata morphotype clarki.</title>
        <authorList>
            <person name="Eastman K.E."/>
            <person name="Pendleton A.L."/>
            <person name="Shaikh M.A."/>
            <person name="Suttiyut T."/>
            <person name="Ogas R."/>
            <person name="Tomko P."/>
            <person name="Gavelis G."/>
            <person name="Widhalm J.R."/>
            <person name="Wisecaver J.H."/>
        </authorList>
    </citation>
    <scope>NUCLEOTIDE SEQUENCE</scope>
    <source>
        <strain evidence="6">ECLA1</strain>
    </source>
</reference>
<name>A0AAE0Y758_9GAST</name>
<feature type="signal peptide" evidence="5">
    <location>
        <begin position="1"/>
        <end position="18"/>
    </location>
</feature>
<evidence type="ECO:0000313" key="6">
    <source>
        <dbReference type="EMBL" id="KAK3735385.1"/>
    </source>
</evidence>
<evidence type="ECO:0000256" key="4">
    <source>
        <dbReference type="ARBA" id="ARBA00023157"/>
    </source>
</evidence>
<protein>
    <recommendedName>
        <fullName evidence="8">Dermatopontin</fullName>
    </recommendedName>
</protein>
<proteinExistence type="inferred from homology"/>
<keyword evidence="5" id="KW-0732">Signal</keyword>
<evidence type="ECO:0000256" key="1">
    <source>
        <dbReference type="ARBA" id="ARBA00004613"/>
    </source>
</evidence>
<keyword evidence="3" id="KW-0964">Secreted</keyword>
<dbReference type="GO" id="GO:0030199">
    <property type="term" value="P:collagen fibril organization"/>
    <property type="evidence" value="ECO:0007669"/>
    <property type="project" value="TreeGrafter"/>
</dbReference>
<accession>A0AAE0Y758</accession>
<dbReference type="Proteomes" id="UP001283361">
    <property type="component" value="Unassembled WGS sequence"/>
</dbReference>
<evidence type="ECO:0000256" key="2">
    <source>
        <dbReference type="ARBA" id="ARBA00008712"/>
    </source>
</evidence>
<evidence type="ECO:0000256" key="3">
    <source>
        <dbReference type="ARBA" id="ARBA00022525"/>
    </source>
</evidence>
<sequence length="177" mass="20587">MFCWRLTASLALLTLGLAEYVQFVNLSYGDVNFNCPKDQMLSGIFSIYNDLTLDRFWSFGCTPFPFGDKLGDCSWSVDYANDWTEYSEYQCPLHAVLAGVHSTPNKKHGDRRMKFKCCKFSKNILTRCQWSYDLNHYKDSLNFSLPNDTFPAGMKTDFNEDEKDRIFKIFICSYSKL</sequence>
<dbReference type="Pfam" id="PF14704">
    <property type="entry name" value="DERM"/>
    <property type="match status" value="1"/>
</dbReference>
<comment type="subcellular location">
    <subcellularLocation>
        <location evidence="1">Secreted</location>
    </subcellularLocation>
</comment>